<organism evidence="2 3">
    <name type="scientific">Mycena alexandri</name>
    <dbReference type="NCBI Taxonomy" id="1745969"/>
    <lineage>
        <taxon>Eukaryota</taxon>
        <taxon>Fungi</taxon>
        <taxon>Dikarya</taxon>
        <taxon>Basidiomycota</taxon>
        <taxon>Agaricomycotina</taxon>
        <taxon>Agaricomycetes</taxon>
        <taxon>Agaricomycetidae</taxon>
        <taxon>Agaricales</taxon>
        <taxon>Marasmiineae</taxon>
        <taxon>Mycenaceae</taxon>
        <taxon>Mycena</taxon>
    </lineage>
</organism>
<proteinExistence type="predicted"/>
<name>A0AAD6WKS9_9AGAR</name>
<evidence type="ECO:0000256" key="1">
    <source>
        <dbReference type="SAM" id="SignalP"/>
    </source>
</evidence>
<dbReference type="EMBL" id="JARJCM010000807">
    <property type="protein sequence ID" value="KAJ7015877.1"/>
    <property type="molecule type" value="Genomic_DNA"/>
</dbReference>
<dbReference type="Proteomes" id="UP001218188">
    <property type="component" value="Unassembled WGS sequence"/>
</dbReference>
<evidence type="ECO:0000313" key="2">
    <source>
        <dbReference type="EMBL" id="KAJ7015877.1"/>
    </source>
</evidence>
<dbReference type="AlphaFoldDB" id="A0AAD6WKS9"/>
<gene>
    <name evidence="2" type="ORF">C8F04DRAFT_1204886</name>
</gene>
<evidence type="ECO:0000313" key="3">
    <source>
        <dbReference type="Proteomes" id="UP001218188"/>
    </source>
</evidence>
<protein>
    <submittedName>
        <fullName evidence="2">Uncharacterized protein</fullName>
    </submittedName>
</protein>
<comment type="caution">
    <text evidence="2">The sequence shown here is derived from an EMBL/GenBank/DDBJ whole genome shotgun (WGS) entry which is preliminary data.</text>
</comment>
<accession>A0AAD6WKS9</accession>
<keyword evidence="3" id="KW-1185">Reference proteome</keyword>
<keyword evidence="1" id="KW-0732">Signal</keyword>
<sequence>MYPTPFTLFVGFVLLVTPTYTFQISTSGNITNVIPQCQALCDTYDALVGTCEKTETENFEQCECTDDNFKIIDACFNCQAEASGKDQLQDILSNIVFECNNKVFCGHGHNCAADNRR</sequence>
<reference evidence="2" key="1">
    <citation type="submission" date="2023-03" db="EMBL/GenBank/DDBJ databases">
        <title>Massive genome expansion in bonnet fungi (Mycena s.s.) driven by repeated elements and novel gene families across ecological guilds.</title>
        <authorList>
            <consortium name="Lawrence Berkeley National Laboratory"/>
            <person name="Harder C.B."/>
            <person name="Miyauchi S."/>
            <person name="Viragh M."/>
            <person name="Kuo A."/>
            <person name="Thoen E."/>
            <person name="Andreopoulos B."/>
            <person name="Lu D."/>
            <person name="Skrede I."/>
            <person name="Drula E."/>
            <person name="Henrissat B."/>
            <person name="Morin E."/>
            <person name="Kohler A."/>
            <person name="Barry K."/>
            <person name="LaButti K."/>
            <person name="Morin E."/>
            <person name="Salamov A."/>
            <person name="Lipzen A."/>
            <person name="Mereny Z."/>
            <person name="Hegedus B."/>
            <person name="Baldrian P."/>
            <person name="Stursova M."/>
            <person name="Weitz H."/>
            <person name="Taylor A."/>
            <person name="Grigoriev I.V."/>
            <person name="Nagy L.G."/>
            <person name="Martin F."/>
            <person name="Kauserud H."/>
        </authorList>
    </citation>
    <scope>NUCLEOTIDE SEQUENCE</scope>
    <source>
        <strain evidence="2">CBHHK200</strain>
    </source>
</reference>
<feature type="chain" id="PRO_5042237141" evidence="1">
    <location>
        <begin position="22"/>
        <end position="117"/>
    </location>
</feature>
<feature type="signal peptide" evidence="1">
    <location>
        <begin position="1"/>
        <end position="21"/>
    </location>
</feature>